<evidence type="ECO:0000313" key="3">
    <source>
        <dbReference type="Proteomes" id="UP000451860"/>
    </source>
</evidence>
<feature type="binding site" evidence="1">
    <location>
        <position position="293"/>
    </location>
    <ligand>
        <name>D-glucosamine</name>
        <dbReference type="ChEBI" id="CHEBI:58723"/>
    </ligand>
</feature>
<dbReference type="InterPro" id="IPR011009">
    <property type="entry name" value="Kinase-like_dom_sf"/>
</dbReference>
<keyword evidence="1" id="KW-0547">Nucleotide-binding</keyword>
<feature type="short sequence motif" description="Substrate specificity determinant motif" evidence="1">
    <location>
        <begin position="398"/>
        <end position="413"/>
    </location>
</feature>
<keyword evidence="1" id="KW-0418">Kinase</keyword>
<keyword evidence="1 2" id="KW-0808">Transferase</keyword>
<comment type="caution">
    <text evidence="2">The sequence shown here is derived from an EMBL/GenBank/DDBJ whole genome shotgun (WGS) entry which is preliminary data.</text>
</comment>
<feature type="binding site" evidence="1">
    <location>
        <position position="310"/>
    </location>
    <ligand>
        <name>Mg(2+)</name>
        <dbReference type="ChEBI" id="CHEBI:18420"/>
        <label>1</label>
    </ligand>
</feature>
<sequence length="429" mass="45957">MTTPLRRAVEQASWASLLPPHRADGDDQPIGAPLYLDALDLAPGRWLTIIADAADRTYPVPLVAAGSGLRRARAGDGAAEALAGLLAAGSREVGAFSLTGWHAEPVTGEAPIDVDQTNESVVLGGRGVVKWTFQATEGPHPAPAILELLERAGFTGTPRPWGLVQWRPSRTAAPRLIASVTAYLPGAVDGWTWAVEDLRRACTEGPDAVRAPGRRLGELVARFHLALLPTHRPADLADVARWQGEALADLRRALEVTTGAEHAQLARHRDVIAARAVPPSELAGTPMLLGHGDLHVGQVLRAGESYAVIDFDGNPVVPPAQRTSAQPPALDVAGMAQSIRHAGLVLRKHHPELDPGRVERMTGVFVEAFLAAYRATLAGARRPDLLEEALVRPFRLRQVCREFTYAATHLPRWAYVPTGALPELVKGAR</sequence>
<keyword evidence="1" id="KW-0067">ATP-binding</keyword>
<feature type="binding site" evidence="1">
    <location>
        <position position="298"/>
    </location>
    <ligand>
        <name>Mg(2+)</name>
        <dbReference type="ChEBI" id="CHEBI:18420"/>
        <label>1</label>
    </ligand>
</feature>
<name>A0A7J5UUM3_9MICO</name>
<keyword evidence="1" id="KW-0460">Magnesium</keyword>
<keyword evidence="1" id="KW-0479">Metal-binding</keyword>
<feature type="binding site" evidence="1">
    <location>
        <position position="310"/>
    </location>
    <ligand>
        <name>Mg(2+)</name>
        <dbReference type="ChEBI" id="CHEBI:18420"/>
        <label>2</label>
    </ligand>
</feature>
<feature type="binding site" evidence="1">
    <location>
        <position position="402"/>
    </location>
    <ligand>
        <name>D-glucosamine</name>
        <dbReference type="ChEBI" id="CHEBI:58723"/>
    </ligand>
</feature>
<dbReference type="SUPFAM" id="SSF56112">
    <property type="entry name" value="Protein kinase-like (PK-like)"/>
    <property type="match status" value="1"/>
</dbReference>
<comment type="cofactor">
    <cofactor evidence="1">
        <name>Mg(2+)</name>
        <dbReference type="ChEBI" id="CHEBI:18420"/>
    </cofactor>
    <text evidence="1">Binds 2 Mg(2+) ions per subunit.</text>
</comment>
<organism evidence="2 3">
    <name type="scientific">Georgenia thermotolerans</name>
    <dbReference type="NCBI Taxonomy" id="527326"/>
    <lineage>
        <taxon>Bacteria</taxon>
        <taxon>Bacillati</taxon>
        <taxon>Actinomycetota</taxon>
        <taxon>Actinomycetes</taxon>
        <taxon>Micrococcales</taxon>
        <taxon>Bogoriellaceae</taxon>
        <taxon>Georgenia</taxon>
    </lineage>
</organism>
<dbReference type="AlphaFoldDB" id="A0A7J5UUM3"/>
<reference evidence="2 3" key="1">
    <citation type="submission" date="2019-10" db="EMBL/GenBank/DDBJ databases">
        <title>Georgenia wutianyii sp. nov. and Georgenia yuyongxinii sp. nov. isolated from plateau pika (Ochotona curzoniae) in the Qinghai-Tibet plateau of China.</title>
        <authorList>
            <person name="Tian Z."/>
        </authorList>
    </citation>
    <scope>NUCLEOTIDE SEQUENCE [LARGE SCALE GENOMIC DNA]</scope>
    <source>
        <strain evidence="2 3">DSM 21501</strain>
    </source>
</reference>
<dbReference type="Proteomes" id="UP000451860">
    <property type="component" value="Unassembled WGS sequence"/>
</dbReference>
<dbReference type="InterPro" id="IPR043674">
    <property type="entry name" value="GlcN_kinase"/>
</dbReference>
<accession>A0A7J5UUM3</accession>
<dbReference type="EMBL" id="WHJE01000002">
    <property type="protein sequence ID" value="KAE8765976.1"/>
    <property type="molecule type" value="Genomic_DNA"/>
</dbReference>
<keyword evidence="1" id="KW-0119">Carbohydrate metabolism</keyword>
<feature type="binding site" evidence="1">
    <location>
        <position position="130"/>
    </location>
    <ligand>
        <name>ATP</name>
        <dbReference type="ChEBI" id="CHEBI:30616"/>
    </ligand>
</feature>
<dbReference type="HAMAP" id="MF_02218">
    <property type="entry name" value="GlcN_kinase"/>
    <property type="match status" value="1"/>
</dbReference>
<feature type="binding site" evidence="1">
    <location>
        <position position="189"/>
    </location>
    <ligand>
        <name>ATP</name>
        <dbReference type="ChEBI" id="CHEBI:30616"/>
    </ligand>
</feature>
<dbReference type="Gene3D" id="3.90.1200.10">
    <property type="match status" value="1"/>
</dbReference>
<dbReference type="GO" id="GO:0047931">
    <property type="term" value="F:glucosamine kinase activity"/>
    <property type="evidence" value="ECO:0007669"/>
    <property type="project" value="UniProtKB-UniRule"/>
</dbReference>
<feature type="binding site" evidence="1">
    <location>
        <begin position="182"/>
        <end position="184"/>
    </location>
    <ligand>
        <name>ATP</name>
        <dbReference type="ChEBI" id="CHEBI:30616"/>
    </ligand>
</feature>
<feature type="binding site" evidence="1">
    <location>
        <position position="312"/>
    </location>
    <ligand>
        <name>Mg(2+)</name>
        <dbReference type="ChEBI" id="CHEBI:18420"/>
        <label>2</label>
    </ligand>
</feature>
<dbReference type="EC" id="2.7.1.8" evidence="1"/>
<comment type="catalytic activity">
    <reaction evidence="1">
        <text>D-glucosamine + ATP = D-glucosamine 6-phosphate + ADP + H(+)</text>
        <dbReference type="Rhea" id="RHEA:10948"/>
        <dbReference type="ChEBI" id="CHEBI:15378"/>
        <dbReference type="ChEBI" id="CHEBI:30616"/>
        <dbReference type="ChEBI" id="CHEBI:58723"/>
        <dbReference type="ChEBI" id="CHEBI:58725"/>
        <dbReference type="ChEBI" id="CHEBI:456216"/>
        <dbReference type="EC" id="2.7.1.8"/>
    </reaction>
</comment>
<proteinExistence type="inferred from homology"/>
<comment type="subunit">
    <text evidence="1">Monomer.</text>
</comment>
<gene>
    <name evidence="2" type="ORF">GB883_00750</name>
</gene>
<protein>
    <recommendedName>
        <fullName evidence="1">Glucosamine kinase</fullName>
        <shortName evidence="1">GlcN kinase</shortName>
        <shortName evidence="1">GlcNK</shortName>
        <ecNumber evidence="1">2.7.1.8</ecNumber>
    </recommendedName>
</protein>
<comment type="similarity">
    <text evidence="1">Belongs to the actinobacterial glucosamine kinase family.</text>
</comment>
<evidence type="ECO:0000256" key="1">
    <source>
        <dbReference type="HAMAP-Rule" id="MF_02218"/>
    </source>
</evidence>
<dbReference type="RefSeq" id="WP_152201878.1">
    <property type="nucleotide sequence ID" value="NZ_VUKF01000009.1"/>
</dbReference>
<dbReference type="GO" id="GO:0000287">
    <property type="term" value="F:magnesium ion binding"/>
    <property type="evidence" value="ECO:0007669"/>
    <property type="project" value="UniProtKB-UniRule"/>
</dbReference>
<dbReference type="GO" id="GO:0005524">
    <property type="term" value="F:ATP binding"/>
    <property type="evidence" value="ECO:0007669"/>
    <property type="project" value="UniProtKB-KW"/>
</dbReference>
<keyword evidence="3" id="KW-1185">Reference proteome</keyword>
<dbReference type="GO" id="GO:0005975">
    <property type="term" value="P:carbohydrate metabolic process"/>
    <property type="evidence" value="ECO:0007669"/>
    <property type="project" value="UniProtKB-UniRule"/>
</dbReference>
<evidence type="ECO:0000313" key="2">
    <source>
        <dbReference type="EMBL" id="KAE8765976.1"/>
    </source>
</evidence>
<dbReference type="OrthoDB" id="3787729at2"/>
<comment type="function">
    <text evidence="1">Catalyzes the ATP-dependent phosphorylation of D-glucosamine (GlcN) to D-glucosamine 6-phosphate. May be involved in the phosphorylation of acquired extracellular GlcN derived from the hydrolysis of chitosan, i.e., in the incorporation of exogenous GlcN into the bacterial GlcNAc metabolism.</text>
</comment>